<dbReference type="Proteomes" id="UP000275385">
    <property type="component" value="Unassembled WGS sequence"/>
</dbReference>
<evidence type="ECO:0000313" key="4">
    <source>
        <dbReference type="Proteomes" id="UP000275385"/>
    </source>
</evidence>
<sequence length="380" mass="39183">MRSLVILALLTTVFEAVLGAACSGNNCLRAVSRVATGRNGTVDCMSFFRVTATPLPSTIRSTLTITTTVPAAYKRWNTVVASRDVGEIHGFHDLNEDLAAAPLQHRQVTQSPSVIPLYASACSSVAAYSSACSCIGVSHITITAAGSTTIAVSTITETVTSTPLPTKIVDTPTSISSTSSPSDTAPSSQTITTSPPSTTLPTNSTLPPYGANSTTPYANSTSPTISPTLVLDTSCGETATPFQLQVSQPSGPFNDWYAYLSGDGVLFTSDSSAATSFSVEGSHHLCAVGYTGEFGLPIIAVVGNVTDSSGVWLLDGRVAEALEADYVPVECEVDAGGLKCHGQGRENWLGCGLQLDLGSSGNGTVVGDGVQCSEIELKVV</sequence>
<dbReference type="AlphaFoldDB" id="A0A420Y6S2"/>
<gene>
    <name evidence="3" type="ORF">DL546_005873</name>
</gene>
<evidence type="ECO:0000256" key="1">
    <source>
        <dbReference type="SAM" id="MobiDB-lite"/>
    </source>
</evidence>
<proteinExistence type="predicted"/>
<feature type="compositionally biased region" description="Polar residues" evidence="1">
    <location>
        <begin position="211"/>
        <end position="221"/>
    </location>
</feature>
<keyword evidence="4" id="KW-1185">Reference proteome</keyword>
<accession>A0A420Y6S2</accession>
<feature type="region of interest" description="Disordered" evidence="1">
    <location>
        <begin position="166"/>
        <end position="221"/>
    </location>
</feature>
<comment type="caution">
    <text evidence="3">The sequence shown here is derived from an EMBL/GenBank/DDBJ whole genome shotgun (WGS) entry which is preliminary data.</text>
</comment>
<reference evidence="3 4" key="1">
    <citation type="submission" date="2018-08" db="EMBL/GenBank/DDBJ databases">
        <title>Draft genome of the lignicolous fungus Coniochaeta pulveracea.</title>
        <authorList>
            <person name="Borstlap C.J."/>
            <person name="De Witt R.N."/>
            <person name="Botha A."/>
            <person name="Volschenk H."/>
        </authorList>
    </citation>
    <scope>NUCLEOTIDE SEQUENCE [LARGE SCALE GENOMIC DNA]</scope>
    <source>
        <strain evidence="3 4">CAB683</strain>
    </source>
</reference>
<feature type="chain" id="PRO_5019128166" evidence="2">
    <location>
        <begin position="20"/>
        <end position="380"/>
    </location>
</feature>
<organism evidence="3 4">
    <name type="scientific">Coniochaeta pulveracea</name>
    <dbReference type="NCBI Taxonomy" id="177199"/>
    <lineage>
        <taxon>Eukaryota</taxon>
        <taxon>Fungi</taxon>
        <taxon>Dikarya</taxon>
        <taxon>Ascomycota</taxon>
        <taxon>Pezizomycotina</taxon>
        <taxon>Sordariomycetes</taxon>
        <taxon>Sordariomycetidae</taxon>
        <taxon>Coniochaetales</taxon>
        <taxon>Coniochaetaceae</taxon>
        <taxon>Coniochaeta</taxon>
    </lineage>
</organism>
<feature type="compositionally biased region" description="Low complexity" evidence="1">
    <location>
        <begin position="171"/>
        <end position="208"/>
    </location>
</feature>
<dbReference type="OrthoDB" id="5242522at2759"/>
<dbReference type="EMBL" id="QVQW01000041">
    <property type="protein sequence ID" value="RKU43589.1"/>
    <property type="molecule type" value="Genomic_DNA"/>
</dbReference>
<name>A0A420Y6S2_9PEZI</name>
<evidence type="ECO:0000256" key="2">
    <source>
        <dbReference type="SAM" id="SignalP"/>
    </source>
</evidence>
<evidence type="ECO:0000313" key="3">
    <source>
        <dbReference type="EMBL" id="RKU43589.1"/>
    </source>
</evidence>
<protein>
    <submittedName>
        <fullName evidence="3">Uncharacterized protein</fullName>
    </submittedName>
</protein>
<feature type="signal peptide" evidence="2">
    <location>
        <begin position="1"/>
        <end position="19"/>
    </location>
</feature>
<keyword evidence="2" id="KW-0732">Signal</keyword>